<feature type="domain" description="Man1/Src1-like C-terminal" evidence="8">
    <location>
        <begin position="521"/>
        <end position="608"/>
    </location>
</feature>
<evidence type="ECO:0000256" key="2">
    <source>
        <dbReference type="ARBA" id="ARBA00022553"/>
    </source>
</evidence>
<dbReference type="InterPro" id="IPR041885">
    <property type="entry name" value="MAN1_winged_helix_dom"/>
</dbReference>
<evidence type="ECO:0000313" key="10">
    <source>
        <dbReference type="EMBL" id="WZH40122.1"/>
    </source>
</evidence>
<evidence type="ECO:0000313" key="11">
    <source>
        <dbReference type="Proteomes" id="UP001489902"/>
    </source>
</evidence>
<evidence type="ECO:0000259" key="9">
    <source>
        <dbReference type="Pfam" id="PF12949"/>
    </source>
</evidence>
<evidence type="ECO:0000256" key="4">
    <source>
        <dbReference type="ARBA" id="ARBA00022989"/>
    </source>
</evidence>
<evidence type="ECO:0000256" key="1">
    <source>
        <dbReference type="ARBA" id="ARBA00004540"/>
    </source>
</evidence>
<feature type="compositionally biased region" description="Basic residues" evidence="7">
    <location>
        <begin position="94"/>
        <end position="106"/>
    </location>
</feature>
<evidence type="ECO:0000256" key="3">
    <source>
        <dbReference type="ARBA" id="ARBA00022692"/>
    </source>
</evidence>
<feature type="region of interest" description="Disordered" evidence="7">
    <location>
        <begin position="611"/>
        <end position="652"/>
    </location>
</feature>
<feature type="compositionally biased region" description="Polar residues" evidence="7">
    <location>
        <begin position="198"/>
        <end position="212"/>
    </location>
</feature>
<feature type="compositionally biased region" description="Basic and acidic residues" evidence="7">
    <location>
        <begin position="136"/>
        <end position="145"/>
    </location>
</feature>
<dbReference type="InterPro" id="IPR036361">
    <property type="entry name" value="SAP_dom_sf"/>
</dbReference>
<dbReference type="Gene3D" id="1.10.10.1180">
    <property type="entry name" value="MAN1, winged-helix domain"/>
    <property type="match status" value="1"/>
</dbReference>
<dbReference type="Pfam" id="PF09402">
    <property type="entry name" value="MSC"/>
    <property type="match status" value="2"/>
</dbReference>
<keyword evidence="11" id="KW-1185">Reference proteome</keyword>
<protein>
    <submittedName>
        <fullName evidence="10">Man1-Src1p-C-terminal domain-containing protein</fullName>
    </submittedName>
</protein>
<feature type="domain" description="HeH/LEM" evidence="9">
    <location>
        <begin position="14"/>
        <end position="47"/>
    </location>
</feature>
<evidence type="ECO:0000256" key="7">
    <source>
        <dbReference type="SAM" id="MobiDB-lite"/>
    </source>
</evidence>
<organism evidence="10 11">
    <name type="scientific">Fusarium acuminatum</name>
    <dbReference type="NCBI Taxonomy" id="5515"/>
    <lineage>
        <taxon>Eukaryota</taxon>
        <taxon>Fungi</taxon>
        <taxon>Dikarya</taxon>
        <taxon>Ascomycota</taxon>
        <taxon>Pezizomycotina</taxon>
        <taxon>Sordariomycetes</taxon>
        <taxon>Hypocreomycetidae</taxon>
        <taxon>Hypocreales</taxon>
        <taxon>Nectriaceae</taxon>
        <taxon>Fusarium</taxon>
        <taxon>Fusarium tricinctum species complex</taxon>
    </lineage>
</organism>
<keyword evidence="2" id="KW-0597">Phosphoprotein</keyword>
<feature type="region of interest" description="Disordered" evidence="7">
    <location>
        <begin position="73"/>
        <end position="261"/>
    </location>
</feature>
<dbReference type="Gene3D" id="1.10.720.30">
    <property type="entry name" value="SAP domain"/>
    <property type="match status" value="1"/>
</dbReference>
<keyword evidence="3" id="KW-0812">Transmembrane</keyword>
<dbReference type="Pfam" id="PF12949">
    <property type="entry name" value="HeH"/>
    <property type="match status" value="1"/>
</dbReference>
<comment type="subcellular location">
    <subcellularLocation>
        <location evidence="1">Nucleus inner membrane</location>
    </subcellularLocation>
</comment>
<reference evidence="10 11" key="1">
    <citation type="submission" date="2024-04" db="EMBL/GenBank/DDBJ databases">
        <title>Complete genome sequence of Fusarium acuminatum.</title>
        <authorList>
            <person name="Lan B."/>
        </authorList>
    </citation>
    <scope>NUCLEOTIDE SEQUENCE [LARGE SCALE GENOMIC DNA]</scope>
    <source>
        <strain evidence="10">1A</strain>
    </source>
</reference>
<evidence type="ECO:0000256" key="5">
    <source>
        <dbReference type="ARBA" id="ARBA00023136"/>
    </source>
</evidence>
<evidence type="ECO:0000256" key="6">
    <source>
        <dbReference type="ARBA" id="ARBA00023242"/>
    </source>
</evidence>
<name>A0ABZ2WHG4_9HYPO</name>
<sequence length="652" mass="73332">MADVDDYLEEGFDPRSVTVPRLRSILVTHNVEFPGNAKKADLVELVKTYVLSQAPELRARRARAKRSSMGIVNAGSAEDNGTWDDHDLAPPSTIKKRSKSPRKTSSRIKIEDDVLATPAPRSPTKRSTRSVSRALSHSDEHEVYEAPRSIRQARRTVTPQIKYEPEPDPEEEEEEEEDDEQEETILPGHEESVFTYDNPFQSGSSPAQNKTPTNRRRTGGGDSVRTVKSSSRHRTQGFHNDYEEPYAPNTPRYREPTPELLEPGEEFTPNEQLELEEAASRGETAIEPRKPSHQVARRGGFKAPLFVLLMSLFGAYLAWYRQEKIAVGYCAVGGQARSLVSPDMPIPEALVPFIEPQCEPCPSHAYCYEDFSVRCESGFILKPHPLSLGGLVPLPPTCEPDGEKARRVKAVADKAIEELRERRAQFECGELVTEDGQKSDSPAILEHELKKTVSRKRSKRLNEDEFDELWAAAIGEVTARDEVEVIDTPPSTIDPTDRPIPPIFQVDTFRPRLSLAFRSPAPKVPALVDQVLGRLANQKELGEEGIDDPWLFLPNLRDDVLRTVHSLSERERIWQKVRAVVEQNSNVRTGQREGRSGEVGRAWEWIGPVAGEGARRRRSGRVSLGPELHNESPDLSKVTPEVKKWEEPRPIY</sequence>
<dbReference type="InterPro" id="IPR018996">
    <property type="entry name" value="Man1/Src1-like_C"/>
</dbReference>
<dbReference type="PANTHER" id="PTHR47808:SF2">
    <property type="entry name" value="LEM DOMAIN-CONTAINING PROTEIN 2"/>
    <property type="match status" value="1"/>
</dbReference>
<keyword evidence="6" id="KW-0539">Nucleus</keyword>
<proteinExistence type="predicted"/>
<feature type="domain" description="Man1/Src1-like C-terminal" evidence="8">
    <location>
        <begin position="308"/>
        <end position="486"/>
    </location>
</feature>
<dbReference type="InterPro" id="IPR044780">
    <property type="entry name" value="Heh2/Src1"/>
</dbReference>
<evidence type="ECO:0000259" key="8">
    <source>
        <dbReference type="Pfam" id="PF09402"/>
    </source>
</evidence>
<dbReference type="PANTHER" id="PTHR47808">
    <property type="entry name" value="INNER NUCLEAR MEMBRANE PROTEIN HEH2-RELATED"/>
    <property type="match status" value="1"/>
</dbReference>
<feature type="compositionally biased region" description="Acidic residues" evidence="7">
    <location>
        <begin position="166"/>
        <end position="183"/>
    </location>
</feature>
<keyword evidence="4" id="KW-1133">Transmembrane helix</keyword>
<dbReference type="InterPro" id="IPR025856">
    <property type="entry name" value="HeH/LEM_domain"/>
</dbReference>
<accession>A0ABZ2WHG4</accession>
<dbReference type="Proteomes" id="UP001489902">
    <property type="component" value="Chromosome 1"/>
</dbReference>
<keyword evidence="5" id="KW-0472">Membrane</keyword>
<dbReference type="EMBL" id="CP151260">
    <property type="protein sequence ID" value="WZH40122.1"/>
    <property type="molecule type" value="Genomic_DNA"/>
</dbReference>
<feature type="compositionally biased region" description="Basic and acidic residues" evidence="7">
    <location>
        <begin position="628"/>
        <end position="652"/>
    </location>
</feature>
<dbReference type="CDD" id="cd12935">
    <property type="entry name" value="LEM_like"/>
    <property type="match status" value="1"/>
</dbReference>
<gene>
    <name evidence="10" type="ORF">QYS62_001049</name>
</gene>